<dbReference type="PANTHER" id="PTHR30273">
    <property type="entry name" value="PERIPLASMIC SIGNAL SENSOR AND SIGMA FACTOR ACTIVATOR FECR-RELATED"/>
    <property type="match status" value="1"/>
</dbReference>
<dbReference type="OrthoDB" id="1099963at2"/>
<dbReference type="Gene3D" id="2.60.120.1440">
    <property type="match status" value="1"/>
</dbReference>
<reference evidence="5" key="1">
    <citation type="submission" date="2016-10" db="EMBL/GenBank/DDBJ databases">
        <authorList>
            <person name="Varghese N."/>
            <person name="Submissions S."/>
        </authorList>
    </citation>
    <scope>NUCLEOTIDE SEQUENCE [LARGE SCALE GENOMIC DNA]</scope>
    <source>
        <strain evidence="5">DSM 24536</strain>
    </source>
</reference>
<feature type="domain" description="FecR protein" evidence="2">
    <location>
        <begin position="181"/>
        <end position="276"/>
    </location>
</feature>
<feature type="transmembrane region" description="Helical" evidence="1">
    <location>
        <begin position="79"/>
        <end position="97"/>
    </location>
</feature>
<dbReference type="Pfam" id="PF04773">
    <property type="entry name" value="FecR"/>
    <property type="match status" value="1"/>
</dbReference>
<keyword evidence="1" id="KW-0812">Transmembrane</keyword>
<evidence type="ECO:0000313" key="5">
    <source>
        <dbReference type="Proteomes" id="UP000199226"/>
    </source>
</evidence>
<dbReference type="FunFam" id="2.60.120.1440:FF:000001">
    <property type="entry name" value="Putative anti-sigma factor"/>
    <property type="match status" value="1"/>
</dbReference>
<proteinExistence type="predicted"/>
<dbReference type="EMBL" id="FNHH01000014">
    <property type="protein sequence ID" value="SDM50581.1"/>
    <property type="molecule type" value="Genomic_DNA"/>
</dbReference>
<organism evidence="4 5">
    <name type="scientific">Daejeonella rubra</name>
    <dbReference type="NCBI Taxonomy" id="990371"/>
    <lineage>
        <taxon>Bacteria</taxon>
        <taxon>Pseudomonadati</taxon>
        <taxon>Bacteroidota</taxon>
        <taxon>Sphingobacteriia</taxon>
        <taxon>Sphingobacteriales</taxon>
        <taxon>Sphingobacteriaceae</taxon>
        <taxon>Daejeonella</taxon>
    </lineage>
</organism>
<dbReference type="GO" id="GO:0016989">
    <property type="term" value="F:sigma factor antagonist activity"/>
    <property type="evidence" value="ECO:0007669"/>
    <property type="project" value="TreeGrafter"/>
</dbReference>
<dbReference type="Gene3D" id="3.55.50.30">
    <property type="match status" value="1"/>
</dbReference>
<feature type="domain" description="Protein FecR C-terminal" evidence="3">
    <location>
        <begin position="319"/>
        <end position="385"/>
    </location>
</feature>
<dbReference type="STRING" id="990371.SAMN05421813_11413"/>
<protein>
    <submittedName>
        <fullName evidence="4">FecR protein</fullName>
    </submittedName>
</protein>
<evidence type="ECO:0000259" key="2">
    <source>
        <dbReference type="Pfam" id="PF04773"/>
    </source>
</evidence>
<evidence type="ECO:0000313" key="4">
    <source>
        <dbReference type="EMBL" id="SDM50581.1"/>
    </source>
</evidence>
<dbReference type="Pfam" id="PF16344">
    <property type="entry name" value="FecR_C"/>
    <property type="match status" value="1"/>
</dbReference>
<accession>A0A1G9TSK1</accession>
<keyword evidence="1" id="KW-1133">Transmembrane helix</keyword>
<dbReference type="InterPro" id="IPR006860">
    <property type="entry name" value="FecR"/>
</dbReference>
<dbReference type="InterPro" id="IPR032508">
    <property type="entry name" value="FecR_C"/>
</dbReference>
<keyword evidence="1" id="KW-0472">Membrane</keyword>
<dbReference type="InterPro" id="IPR012373">
    <property type="entry name" value="Ferrdict_sens_TM"/>
</dbReference>
<evidence type="ECO:0000259" key="3">
    <source>
        <dbReference type="Pfam" id="PF16344"/>
    </source>
</evidence>
<sequence>MEEKHFSDLIAKYLSGNASEAEISLVEEYYKRLEARGANVQNSHFDFTLREEMLNKIREQIERPVVELNTGSNKRYRRYFAVAASILIILSSGLYFYKNRTQAPALSIQNSPVKINDVAPGGNKAVLTLADGSRISLDDAQQGEIAVQSGISIIKKIEGQLIYERADTEFRVLKSQDIYNKIETPKGGQYQVNLPDGSKVWLNAASSLRYPAVFSGTERKVELTGEAYFEISPNKLMPFKVVSASQVVEVLGTHFNVNAYSNESQIKTTLIEGSVKVSESSINKVSYLKPGEEALNKKGEILVHSANVEQVMAWKNGNFQFNDMYLVDIMRQLERWYDVEIDYSAIPHTRYNAYMSRNLHLSRVLEILEVTGRVKFSIEGKTIKISKNK</sequence>
<dbReference type="Proteomes" id="UP000199226">
    <property type="component" value="Unassembled WGS sequence"/>
</dbReference>
<name>A0A1G9TSK1_9SPHI</name>
<dbReference type="RefSeq" id="WP_090704764.1">
    <property type="nucleotide sequence ID" value="NZ_FNHH01000014.1"/>
</dbReference>
<dbReference type="AlphaFoldDB" id="A0A1G9TSK1"/>
<gene>
    <name evidence="4" type="ORF">SAMN05421813_11413</name>
</gene>
<dbReference type="PANTHER" id="PTHR30273:SF2">
    <property type="entry name" value="PROTEIN FECR"/>
    <property type="match status" value="1"/>
</dbReference>
<evidence type="ECO:0000256" key="1">
    <source>
        <dbReference type="SAM" id="Phobius"/>
    </source>
</evidence>
<keyword evidence="5" id="KW-1185">Reference proteome</keyword>